<evidence type="ECO:0000313" key="2">
    <source>
        <dbReference type="EMBL" id="OIW28625.1"/>
    </source>
</evidence>
<name>A0A1J7J5Q6_9PEZI</name>
<evidence type="ECO:0000256" key="1">
    <source>
        <dbReference type="SAM" id="MobiDB-lite"/>
    </source>
</evidence>
<dbReference type="PANTHER" id="PTHR42085">
    <property type="entry name" value="F-BOX DOMAIN-CONTAINING PROTEIN"/>
    <property type="match status" value="1"/>
</dbReference>
<dbReference type="InParanoid" id="A0A1J7J5Q6"/>
<protein>
    <recommendedName>
        <fullName evidence="4">F-box domain-containing protein</fullName>
    </recommendedName>
</protein>
<dbReference type="InterPro" id="IPR038883">
    <property type="entry name" value="AN11006-like"/>
</dbReference>
<sequence length="483" mass="54802">MATLPRTLPYDGRDQADQAEEYYEHPIRAQNRALIEENMKLKRLLRTHGISWSPSITIEPQPPRGLASKASTRTLRPRGSISNGGSGTDQKSKMPHLPMEVQLRILHYALTSKDPIIDPLSKVRLENITAVEKTVRENQLAIGLLTTCRAFQTEGNRILWGNNSFVFTSHTALRNFAKLDLKYREAIKDINLRIIAKFFDDQTPLRSRKIDQWYHPSLKKDVALKVHVRPRENNLARRGFRVYAWAQVIDFLNALRPPHQPGCDKSKSRPRLLPNLDTMRIDFVNFLDDYTPYSEGDLHEAAGHDNGCTLSELMITGLPCTEPGLRAGSECAGMVRDNGLFMDAGPAFVQLKTRLKPLDGKAFCKRLIRGWRVLDEAETVNQGHTGCSGRIPPAAEEPGAPASKYVRPTVWKRVPTERDSTERQWVEFDRKKGFCVDQMEEELAIDMDVPDESDDEDDDEDFEEEIPDFPVCVKCGDEHPVFG</sequence>
<reference evidence="2 3" key="1">
    <citation type="submission" date="2016-10" db="EMBL/GenBank/DDBJ databases">
        <title>Draft genome sequence of Coniochaeta ligniaria NRRL30616, a lignocellulolytic fungus for bioabatement of inhibitors in plant biomass hydrolysates.</title>
        <authorList>
            <consortium name="DOE Joint Genome Institute"/>
            <person name="Jimenez D.J."/>
            <person name="Hector R.E."/>
            <person name="Riley R."/>
            <person name="Sun H."/>
            <person name="Grigoriev I.V."/>
            <person name="Van Elsas J.D."/>
            <person name="Nichols N.N."/>
        </authorList>
    </citation>
    <scope>NUCLEOTIDE SEQUENCE [LARGE SCALE GENOMIC DNA]</scope>
    <source>
        <strain evidence="2 3">NRRL 30616</strain>
    </source>
</reference>
<feature type="region of interest" description="Disordered" evidence="1">
    <location>
        <begin position="54"/>
        <end position="94"/>
    </location>
</feature>
<organism evidence="2 3">
    <name type="scientific">Coniochaeta ligniaria NRRL 30616</name>
    <dbReference type="NCBI Taxonomy" id="1408157"/>
    <lineage>
        <taxon>Eukaryota</taxon>
        <taxon>Fungi</taxon>
        <taxon>Dikarya</taxon>
        <taxon>Ascomycota</taxon>
        <taxon>Pezizomycotina</taxon>
        <taxon>Sordariomycetes</taxon>
        <taxon>Sordariomycetidae</taxon>
        <taxon>Coniochaetales</taxon>
        <taxon>Coniochaetaceae</taxon>
        <taxon>Coniochaeta</taxon>
    </lineage>
</organism>
<dbReference type="AlphaFoldDB" id="A0A1J7J5Q6"/>
<dbReference type="PANTHER" id="PTHR42085:SF1">
    <property type="entry name" value="F-BOX DOMAIN-CONTAINING PROTEIN"/>
    <property type="match status" value="1"/>
</dbReference>
<evidence type="ECO:0000313" key="3">
    <source>
        <dbReference type="Proteomes" id="UP000182658"/>
    </source>
</evidence>
<accession>A0A1J7J5Q6</accession>
<dbReference type="Proteomes" id="UP000182658">
    <property type="component" value="Unassembled WGS sequence"/>
</dbReference>
<evidence type="ECO:0008006" key="4">
    <source>
        <dbReference type="Google" id="ProtNLM"/>
    </source>
</evidence>
<keyword evidence="3" id="KW-1185">Reference proteome</keyword>
<dbReference type="EMBL" id="KV875098">
    <property type="protein sequence ID" value="OIW28625.1"/>
    <property type="molecule type" value="Genomic_DNA"/>
</dbReference>
<dbReference type="OrthoDB" id="5279415at2759"/>
<gene>
    <name evidence="2" type="ORF">CONLIGDRAFT_632892</name>
</gene>
<proteinExistence type="predicted"/>
<feature type="region of interest" description="Disordered" evidence="1">
    <location>
        <begin position="382"/>
        <end position="401"/>
    </location>
</feature>
<feature type="compositionally biased region" description="Low complexity" evidence="1">
    <location>
        <begin position="392"/>
        <end position="401"/>
    </location>
</feature>